<proteinExistence type="predicted"/>
<dbReference type="PANTHER" id="PTHR10742">
    <property type="entry name" value="FLAVIN MONOAMINE OXIDASE"/>
    <property type="match status" value="1"/>
</dbReference>
<dbReference type="SUPFAM" id="SSF54373">
    <property type="entry name" value="FAD-linked reductases, C-terminal domain"/>
    <property type="match status" value="1"/>
</dbReference>
<dbReference type="Pfam" id="PF01593">
    <property type="entry name" value="Amino_oxidase"/>
    <property type="match status" value="1"/>
</dbReference>
<dbReference type="Proteomes" id="UP001153954">
    <property type="component" value="Unassembled WGS sequence"/>
</dbReference>
<evidence type="ECO:0000259" key="1">
    <source>
        <dbReference type="Pfam" id="PF01593"/>
    </source>
</evidence>
<dbReference type="InterPro" id="IPR036188">
    <property type="entry name" value="FAD/NAD-bd_sf"/>
</dbReference>
<dbReference type="GO" id="GO:0046592">
    <property type="term" value="F:polyamine oxidase activity"/>
    <property type="evidence" value="ECO:0007669"/>
    <property type="project" value="TreeGrafter"/>
</dbReference>
<dbReference type="InterPro" id="IPR050281">
    <property type="entry name" value="Flavin_monoamine_oxidase"/>
</dbReference>
<evidence type="ECO:0000313" key="3">
    <source>
        <dbReference type="Proteomes" id="UP001153954"/>
    </source>
</evidence>
<keyword evidence="3" id="KW-1185">Reference proteome</keyword>
<dbReference type="PANTHER" id="PTHR10742:SF398">
    <property type="entry name" value="AMINE OXIDASE DOMAIN-CONTAINING PROTEIN-RELATED"/>
    <property type="match status" value="1"/>
</dbReference>
<gene>
    <name evidence="2" type="ORF">EEDITHA_LOCUS128</name>
</gene>
<dbReference type="InterPro" id="IPR002937">
    <property type="entry name" value="Amino_oxidase"/>
</dbReference>
<dbReference type="EMBL" id="CAKOGL010000001">
    <property type="protein sequence ID" value="CAH2083428.1"/>
    <property type="molecule type" value="Genomic_DNA"/>
</dbReference>
<name>A0AAU9T767_EUPED</name>
<dbReference type="AlphaFoldDB" id="A0AAU9T767"/>
<sequence>MSIGVMDKVILNFEKEWLPNGTFFGFIWKGEDKRKISKDDYWMTRIFGVSTPMGSKTALTFWTSGEVGKMVETLPEDVVKRKVMELLRKFMGKNMTIPEPTGMIRSTWYSNPYTRGSYTFDNILVHEYPNARAILGEPLVDEAGSPKVLFAGEATDLTHFSTVHGASDSGYREAMRILPSSKI</sequence>
<evidence type="ECO:0000313" key="2">
    <source>
        <dbReference type="EMBL" id="CAH2083428.1"/>
    </source>
</evidence>
<dbReference type="SUPFAM" id="SSF51905">
    <property type="entry name" value="FAD/NAD(P)-binding domain"/>
    <property type="match status" value="1"/>
</dbReference>
<comment type="caution">
    <text evidence="2">The sequence shown here is derived from an EMBL/GenBank/DDBJ whole genome shotgun (WGS) entry which is preliminary data.</text>
</comment>
<protein>
    <recommendedName>
        <fullName evidence="1">Amine oxidase domain-containing protein</fullName>
    </recommendedName>
</protein>
<accession>A0AAU9T767</accession>
<organism evidence="2 3">
    <name type="scientific">Euphydryas editha</name>
    <name type="common">Edith's checkerspot</name>
    <dbReference type="NCBI Taxonomy" id="104508"/>
    <lineage>
        <taxon>Eukaryota</taxon>
        <taxon>Metazoa</taxon>
        <taxon>Ecdysozoa</taxon>
        <taxon>Arthropoda</taxon>
        <taxon>Hexapoda</taxon>
        <taxon>Insecta</taxon>
        <taxon>Pterygota</taxon>
        <taxon>Neoptera</taxon>
        <taxon>Endopterygota</taxon>
        <taxon>Lepidoptera</taxon>
        <taxon>Glossata</taxon>
        <taxon>Ditrysia</taxon>
        <taxon>Papilionoidea</taxon>
        <taxon>Nymphalidae</taxon>
        <taxon>Nymphalinae</taxon>
        <taxon>Euphydryas</taxon>
    </lineage>
</organism>
<reference evidence="2" key="1">
    <citation type="submission" date="2022-03" db="EMBL/GenBank/DDBJ databases">
        <authorList>
            <person name="Tunstrom K."/>
        </authorList>
    </citation>
    <scope>NUCLEOTIDE SEQUENCE</scope>
</reference>
<dbReference type="Gene3D" id="3.90.660.10">
    <property type="match status" value="1"/>
</dbReference>
<feature type="domain" description="Amine oxidase" evidence="1">
    <location>
        <begin position="4"/>
        <end position="178"/>
    </location>
</feature>